<dbReference type="AlphaFoldDB" id="A0A224X3S4"/>
<sequence length="285" mass="33595">MIFVILAIIGLFLWGTTYGILFVLKKTSFFSDRSEEEVIKLDEYRQKWSPVDIYSVTGTRFYSIIKTKDDHYFLVNHFSPKFSAINLFRKVDKWHAVSISKLDAERLQEKTLYDYTMIGVATVSTLLAIYVSNYKVTWHFWFTNKLAVSLFIFLALIGIIIGVIRMAKSIDKFKAKEKDLFINAKRSIIKLKSNQKYILYLYLGWLLMFYWLPISLHMKIILVPIVFEEVVVRLYSSIGKVRKKKFDEEVSWINKKIYGKDAYYTDVSTPSEIFNDYQGESMRKK</sequence>
<feature type="transmembrane region" description="Helical" evidence="1">
    <location>
        <begin position="6"/>
        <end position="24"/>
    </location>
</feature>
<comment type="caution">
    <text evidence="2">The sequence shown here is derived from an EMBL/GenBank/DDBJ whole genome shotgun (WGS) entry which is preliminary data.</text>
</comment>
<dbReference type="Proteomes" id="UP000218689">
    <property type="component" value="Unassembled WGS sequence"/>
</dbReference>
<dbReference type="EMBL" id="BEDT01000002">
    <property type="protein sequence ID" value="GAX47366.1"/>
    <property type="molecule type" value="Genomic_DNA"/>
</dbReference>
<keyword evidence="1" id="KW-0472">Membrane</keyword>
<feature type="transmembrane region" description="Helical" evidence="1">
    <location>
        <begin position="146"/>
        <end position="167"/>
    </location>
</feature>
<evidence type="ECO:0000313" key="3">
    <source>
        <dbReference type="Proteomes" id="UP000218689"/>
    </source>
</evidence>
<keyword evidence="3" id="KW-1185">Reference proteome</keyword>
<evidence type="ECO:0000256" key="1">
    <source>
        <dbReference type="SAM" id="Phobius"/>
    </source>
</evidence>
<accession>A0A224X3S4</accession>
<protein>
    <submittedName>
        <fullName evidence="2">Uncharacterized protein</fullName>
    </submittedName>
</protein>
<dbReference type="RefSeq" id="WP_094784420.1">
    <property type="nucleotide sequence ID" value="NZ_BEDT01000002.1"/>
</dbReference>
<gene>
    <name evidence="2" type="ORF">RsY01_966</name>
</gene>
<evidence type="ECO:0000313" key="2">
    <source>
        <dbReference type="EMBL" id="GAX47366.1"/>
    </source>
</evidence>
<keyword evidence="1" id="KW-0812">Transmembrane</keyword>
<name>A0A224X3S4_9LACT</name>
<proteinExistence type="predicted"/>
<feature type="transmembrane region" description="Helical" evidence="1">
    <location>
        <begin position="112"/>
        <end position="131"/>
    </location>
</feature>
<feature type="transmembrane region" description="Helical" evidence="1">
    <location>
        <begin position="197"/>
        <end position="214"/>
    </location>
</feature>
<keyword evidence="1" id="KW-1133">Transmembrane helix</keyword>
<reference evidence="3" key="1">
    <citation type="submission" date="2017-08" db="EMBL/GenBank/DDBJ databases">
        <title>Draft genome sequence of Lactococcus sp. strain Rs-Y01, isolated from the gut of the lower termite Reticulitermes speratus.</title>
        <authorList>
            <person name="Ohkuma M."/>
            <person name="Yuki M."/>
        </authorList>
    </citation>
    <scope>NUCLEOTIDE SEQUENCE [LARGE SCALE GENOMIC DNA]</scope>
    <source>
        <strain evidence="3">Rs-Y01</strain>
    </source>
</reference>
<organism evidence="2 3">
    <name type="scientific">Pseudolactococcus reticulitermitis</name>
    <dbReference type="NCBI Taxonomy" id="2025039"/>
    <lineage>
        <taxon>Bacteria</taxon>
        <taxon>Bacillati</taxon>
        <taxon>Bacillota</taxon>
        <taxon>Bacilli</taxon>
        <taxon>Lactobacillales</taxon>
        <taxon>Streptococcaceae</taxon>
        <taxon>Pseudolactococcus</taxon>
    </lineage>
</organism>